<name>A0A7R8GZ85_LEPSM</name>
<feature type="binding site" evidence="10">
    <location>
        <position position="213"/>
    </location>
    <ligand>
        <name>Zn(2+)</name>
        <dbReference type="ChEBI" id="CHEBI:29105"/>
    </ligand>
</feature>
<evidence type="ECO:0000256" key="11">
    <source>
        <dbReference type="SAM" id="MobiDB-lite"/>
    </source>
</evidence>
<dbReference type="GO" id="GO:0000785">
    <property type="term" value="C:chromatin"/>
    <property type="evidence" value="ECO:0007669"/>
    <property type="project" value="TreeGrafter"/>
</dbReference>
<keyword evidence="4 10" id="KW-0479">Metal-binding</keyword>
<evidence type="ECO:0000313" key="14">
    <source>
        <dbReference type="Proteomes" id="UP000675881"/>
    </source>
</evidence>
<dbReference type="PROSITE" id="PS50305">
    <property type="entry name" value="SIRTUIN"/>
    <property type="match status" value="1"/>
</dbReference>
<evidence type="ECO:0000256" key="6">
    <source>
        <dbReference type="ARBA" id="ARBA00023027"/>
    </source>
</evidence>
<dbReference type="Gene3D" id="3.40.50.1220">
    <property type="entry name" value="TPP-binding domain"/>
    <property type="match status" value="1"/>
</dbReference>
<keyword evidence="6" id="KW-0520">NAD</keyword>
<dbReference type="InterPro" id="IPR050134">
    <property type="entry name" value="NAD-dep_sirtuin_deacylases"/>
</dbReference>
<dbReference type="GO" id="GO:0005634">
    <property type="term" value="C:nucleus"/>
    <property type="evidence" value="ECO:0007669"/>
    <property type="project" value="TreeGrafter"/>
</dbReference>
<evidence type="ECO:0000256" key="4">
    <source>
        <dbReference type="ARBA" id="ARBA00022723"/>
    </source>
</evidence>
<dbReference type="InterPro" id="IPR026590">
    <property type="entry name" value="Ssirtuin_cat_dom"/>
</dbReference>
<dbReference type="GO" id="GO:0097372">
    <property type="term" value="F:histone H3K18 deacetylase activity, NAD-dependent"/>
    <property type="evidence" value="ECO:0007669"/>
    <property type="project" value="TreeGrafter"/>
</dbReference>
<evidence type="ECO:0000313" key="13">
    <source>
        <dbReference type="EMBL" id="CAF2749930.1"/>
    </source>
</evidence>
<feature type="binding site" evidence="10">
    <location>
        <position position="183"/>
    </location>
    <ligand>
        <name>Zn(2+)</name>
        <dbReference type="ChEBI" id="CHEBI:29105"/>
    </ligand>
</feature>
<dbReference type="SUPFAM" id="SSF52467">
    <property type="entry name" value="DHS-like NAD/FAD-binding domain"/>
    <property type="match status" value="1"/>
</dbReference>
<dbReference type="OrthoDB" id="2919105at2759"/>
<feature type="binding site" evidence="10">
    <location>
        <position position="210"/>
    </location>
    <ligand>
        <name>Zn(2+)</name>
        <dbReference type="ChEBI" id="CHEBI:29105"/>
    </ligand>
</feature>
<dbReference type="EMBL" id="HG994580">
    <property type="protein sequence ID" value="CAF2749930.1"/>
    <property type="molecule type" value="Genomic_DNA"/>
</dbReference>
<feature type="compositionally biased region" description="Basic and acidic residues" evidence="11">
    <location>
        <begin position="24"/>
        <end position="56"/>
    </location>
</feature>
<proteinExistence type="inferred from homology"/>
<comment type="similarity">
    <text evidence="7">Belongs to the sirtuin family. Class IV subfamily.</text>
</comment>
<dbReference type="GO" id="GO:0070403">
    <property type="term" value="F:NAD+ binding"/>
    <property type="evidence" value="ECO:0007669"/>
    <property type="project" value="InterPro"/>
</dbReference>
<keyword evidence="13" id="KW-0012">Acyltransferase</keyword>
<feature type="region of interest" description="Disordered" evidence="11">
    <location>
        <begin position="1"/>
        <end position="70"/>
    </location>
</feature>
<reference evidence="13" key="1">
    <citation type="submission" date="2021-02" db="EMBL/GenBank/DDBJ databases">
        <authorList>
            <person name="Bekaert M."/>
        </authorList>
    </citation>
    <scope>NUCLEOTIDE SEQUENCE</scope>
    <source>
        <strain evidence="13">IoA-00</strain>
    </source>
</reference>
<dbReference type="PANTHER" id="PTHR11085:SF1">
    <property type="entry name" value="NAD-DEPENDENT PROTEIN DEACETYLASE SIRTUIN-7"/>
    <property type="match status" value="1"/>
</dbReference>
<feature type="domain" description="Deacetylase sirtuin-type" evidence="12">
    <location>
        <begin position="84"/>
        <end position="314"/>
    </location>
</feature>
<comment type="cofactor">
    <cofactor evidence="1">
        <name>Zn(2+)</name>
        <dbReference type="ChEBI" id="CHEBI:29105"/>
    </cofactor>
</comment>
<sequence length="382" mass="44628">MNRKKKKCCSSSWEEEDEEDEVVEEPRSKLRTRKLDKMEEMLKKGESPSSKDEWHLQKSPRGTRCEASKRETELIRRQEIADPLDMMEKKCIKLAEAIRKSKSLVGPNGVWTRLEKGLDIGEYHLERSEPTLTHMALFSLFKRGKLKHIVSQNCDGLHLRSGIPRHSLSELHGNMFIEICKRCRPMRPFVRLFDVTERTSKNRHSTKRRCYVCGNSLVDTIVHFGERGSLKWPINWDGASKAADRADVILCLGSSLKVLRRYPWLWCMDKPKNERPKLFIVNLQWTPKDKHATLKLNGRCDEIMKRVFDHLKLDVPSYYSLNDPLLSFATRLNALELHTTSKTPLCDLPHIKEEKALQKIKEAIDFDHNYTSFEEFPRKKTI</sequence>
<dbReference type="InterPro" id="IPR029035">
    <property type="entry name" value="DHS-like_NAD/FAD-binding_dom"/>
</dbReference>
<dbReference type="PANTHER" id="PTHR11085">
    <property type="entry name" value="NAD-DEPENDENT PROTEIN DEACYLASE SIRTUIN-5, MITOCHONDRIAL-RELATED"/>
    <property type="match status" value="1"/>
</dbReference>
<dbReference type="Gene3D" id="3.30.1600.10">
    <property type="entry name" value="SIR2/SIRT2 'Small Domain"/>
    <property type="match status" value="1"/>
</dbReference>
<dbReference type="InterPro" id="IPR003000">
    <property type="entry name" value="Sirtuin"/>
</dbReference>
<evidence type="ECO:0000256" key="9">
    <source>
        <dbReference type="ARBA" id="ARBA00043038"/>
    </source>
</evidence>
<evidence type="ECO:0000256" key="2">
    <source>
        <dbReference type="ARBA" id="ARBA00022553"/>
    </source>
</evidence>
<dbReference type="Pfam" id="PF02146">
    <property type="entry name" value="SIR2"/>
    <property type="match status" value="1"/>
</dbReference>
<dbReference type="Proteomes" id="UP000675881">
    <property type="component" value="Chromosome 1"/>
</dbReference>
<keyword evidence="5 10" id="KW-0862">Zinc</keyword>
<dbReference type="InterPro" id="IPR026591">
    <property type="entry name" value="Sirtuin_cat_small_dom_sf"/>
</dbReference>
<evidence type="ECO:0000256" key="3">
    <source>
        <dbReference type="ARBA" id="ARBA00022679"/>
    </source>
</evidence>
<gene>
    <name evidence="13" type="ORF">LSAA_1213</name>
</gene>
<protein>
    <recommendedName>
        <fullName evidence="9">Regulatory protein SIR2 homolog 7</fullName>
    </recommendedName>
    <alternativeName>
        <fullName evidence="8">SIR2-like protein 7</fullName>
    </alternativeName>
</protein>
<keyword evidence="14" id="KW-1185">Reference proteome</keyword>
<evidence type="ECO:0000256" key="5">
    <source>
        <dbReference type="ARBA" id="ARBA00022833"/>
    </source>
</evidence>
<evidence type="ECO:0000256" key="8">
    <source>
        <dbReference type="ARBA" id="ARBA00041832"/>
    </source>
</evidence>
<feature type="binding site" evidence="10">
    <location>
        <position position="180"/>
    </location>
    <ligand>
        <name>Zn(2+)</name>
        <dbReference type="ChEBI" id="CHEBI:29105"/>
    </ligand>
</feature>
<evidence type="ECO:0000256" key="7">
    <source>
        <dbReference type="ARBA" id="ARBA00038170"/>
    </source>
</evidence>
<feature type="compositionally biased region" description="Acidic residues" evidence="11">
    <location>
        <begin position="13"/>
        <end position="23"/>
    </location>
</feature>
<evidence type="ECO:0000259" key="12">
    <source>
        <dbReference type="PROSITE" id="PS50305"/>
    </source>
</evidence>
<keyword evidence="2" id="KW-0597">Phosphoprotein</keyword>
<dbReference type="GO" id="GO:0046872">
    <property type="term" value="F:metal ion binding"/>
    <property type="evidence" value="ECO:0007669"/>
    <property type="project" value="UniProtKB-KW"/>
</dbReference>
<organism evidence="13 14">
    <name type="scientific">Lepeophtheirus salmonis</name>
    <name type="common">Salmon louse</name>
    <name type="synonym">Caligus salmonis</name>
    <dbReference type="NCBI Taxonomy" id="72036"/>
    <lineage>
        <taxon>Eukaryota</taxon>
        <taxon>Metazoa</taxon>
        <taxon>Ecdysozoa</taxon>
        <taxon>Arthropoda</taxon>
        <taxon>Crustacea</taxon>
        <taxon>Multicrustacea</taxon>
        <taxon>Hexanauplia</taxon>
        <taxon>Copepoda</taxon>
        <taxon>Siphonostomatoida</taxon>
        <taxon>Caligidae</taxon>
        <taxon>Lepeophtheirus</taxon>
    </lineage>
</organism>
<keyword evidence="3 13" id="KW-0808">Transferase</keyword>
<dbReference type="AlphaFoldDB" id="A0A7R8GZ85"/>
<evidence type="ECO:0000256" key="10">
    <source>
        <dbReference type="PROSITE-ProRule" id="PRU00236"/>
    </source>
</evidence>
<feature type="active site" description="Proton acceptor" evidence="10">
    <location>
        <position position="172"/>
    </location>
</feature>
<accession>A0A7R8GZ85</accession>
<evidence type="ECO:0000256" key="1">
    <source>
        <dbReference type="ARBA" id="ARBA00001947"/>
    </source>
</evidence>